<dbReference type="Proteomes" id="UP000451565">
    <property type="component" value="Unassembled WGS sequence"/>
</dbReference>
<dbReference type="Pfam" id="PF05359">
    <property type="entry name" value="DUF748"/>
    <property type="match status" value="2"/>
</dbReference>
<dbReference type="EMBL" id="WINI01000009">
    <property type="protein sequence ID" value="MQR02554.1"/>
    <property type="molecule type" value="Genomic_DNA"/>
</dbReference>
<keyword evidence="4" id="KW-1185">Reference proteome</keyword>
<evidence type="ECO:0000256" key="2">
    <source>
        <dbReference type="SAM" id="Phobius"/>
    </source>
</evidence>
<name>A0A843YY15_9BURK</name>
<dbReference type="RefSeq" id="WP_153236163.1">
    <property type="nucleotide sequence ID" value="NZ_WINI01000009.1"/>
</dbReference>
<dbReference type="OrthoDB" id="9757969at2"/>
<evidence type="ECO:0000313" key="3">
    <source>
        <dbReference type="EMBL" id="MQR02554.1"/>
    </source>
</evidence>
<keyword evidence="2" id="KW-0472">Membrane</keyword>
<comment type="caution">
    <text evidence="3">The sequence shown here is derived from an EMBL/GenBank/DDBJ whole genome shotgun (WGS) entry which is preliminary data.</text>
</comment>
<feature type="transmembrane region" description="Helical" evidence="2">
    <location>
        <begin position="16"/>
        <end position="35"/>
    </location>
</feature>
<dbReference type="InterPro" id="IPR036737">
    <property type="entry name" value="OmpA-like_sf"/>
</dbReference>
<reference evidence="3 4" key="1">
    <citation type="submission" date="2019-10" db="EMBL/GenBank/DDBJ databases">
        <title>Glaciimonas soli sp. nov., a psychrophilic bacterium isolated from the forest soil of a high elevation mountain in Taiwan.</title>
        <authorList>
            <person name="Wang L.-T."/>
            <person name="Shieh W.Y."/>
        </authorList>
    </citation>
    <scope>NUCLEOTIDE SEQUENCE [LARGE SCALE GENOMIC DNA]</scope>
    <source>
        <strain evidence="3 4">GS1</strain>
    </source>
</reference>
<protein>
    <submittedName>
        <fullName evidence="3">DUF748 domain-containing protein</fullName>
    </submittedName>
</protein>
<gene>
    <name evidence="3" type="ORF">GEV47_17900</name>
</gene>
<dbReference type="InterPro" id="IPR052894">
    <property type="entry name" value="AsmA-related"/>
</dbReference>
<dbReference type="PANTHER" id="PTHR30441">
    <property type="entry name" value="DUF748 DOMAIN-CONTAINING PROTEIN"/>
    <property type="match status" value="1"/>
</dbReference>
<keyword evidence="2" id="KW-1133">Transmembrane helix</keyword>
<dbReference type="GO" id="GO:0090313">
    <property type="term" value="P:regulation of protein targeting to membrane"/>
    <property type="evidence" value="ECO:0007669"/>
    <property type="project" value="TreeGrafter"/>
</dbReference>
<organism evidence="3 4">
    <name type="scientific">Glaciimonas soli</name>
    <dbReference type="NCBI Taxonomy" id="2590999"/>
    <lineage>
        <taxon>Bacteria</taxon>
        <taxon>Pseudomonadati</taxon>
        <taxon>Pseudomonadota</taxon>
        <taxon>Betaproteobacteria</taxon>
        <taxon>Burkholderiales</taxon>
        <taxon>Oxalobacteraceae</taxon>
        <taxon>Glaciimonas</taxon>
    </lineage>
</organism>
<proteinExistence type="predicted"/>
<evidence type="ECO:0000256" key="1">
    <source>
        <dbReference type="SAM" id="MobiDB-lite"/>
    </source>
</evidence>
<dbReference type="InterPro" id="IPR008023">
    <property type="entry name" value="DUF748"/>
</dbReference>
<keyword evidence="2" id="KW-0812">Transmembrane</keyword>
<dbReference type="PANTHER" id="PTHR30441:SF8">
    <property type="entry name" value="DUF748 DOMAIN-CONTAINING PROTEIN"/>
    <property type="match status" value="1"/>
</dbReference>
<dbReference type="GO" id="GO:0005886">
    <property type="term" value="C:plasma membrane"/>
    <property type="evidence" value="ECO:0007669"/>
    <property type="project" value="TreeGrafter"/>
</dbReference>
<sequence length="1285" mass="136826">MANSPRPAWLTRTLRWTGIFIAVLAVLAVISWIAVPPLVKHLAEQQIEQQIGRKATIGKIAFNPLTLNLTTSDFTLYEPDKITPALSFKSLTVNASLASIIHLAPVLDEIKLSSPTVHLIRTSAAGIGRYNFSDIIDRILAKPKTEGETKFSIENIQLDNGTIKFDDKVTGKEINVAALNIGVPFISNLNRDINTFVQPKLSATINGTPFALKGRSKPFAGSQETTLALDIDQLDVASYVGFSPVALPLTIQSAKLSTKLDLNFARANSKPEINLSGDIKLSDIALADKSATPAPLLKAQTLDTQIGKFDLMTTTAVIDKVTLQAPEIWAAMNTDGKLNWATLGEANSAKASEKADAATTKAAPKAAPAIALTQLNINDGVINWTDASNASPKMEMQLKNLTVDAKHISLAANAPPAAITASVGNAGDQAIKFTGYVSPATAAVNGEASIDDLSLAQYQPYLNGALAADLSGQLSLKTQVAVADGKVLLTQLGVDIDNVKLAGKPASNGSLAVKKMSLTDASVDVEKHLFNATALTIAGIQTDVRRDARGQINLQQFAKNAKKPTKARVTSSAKKSSAPEWLANLNTVAVTDSNVSFKDYSVTPTAAFSVDGFNLKLENVSSKLDKPTKISLDTRVNKTGKLKINGTAAAQLKSFDLAIDALNLPIPALHPYLTNLFNVTLTSGLAHAKGRLQLTPPTARQTLIARYNGMVRFTNFHLVDKVNGYDFLKWKLLDVSGINADINGPRQNVTLGKITLNDFFARVILSPTGRLNLLDMRVSKVGKKSVVSEAATKSGAKAAPAPESEPAAPAGSPALAPDAAAAAAASAEAASSVDNEEAAATVAVDKTVKGDTTAATLPSKPATDSNAPAPIIHIGQIVLKSGNINFTDNFIKPNYTANMTGMNGTIGAIASDKPAPAPIDIKGKIDNDAPVAISGTFNPLFKPMFLDIKGSADGVELPRLTSYAAKYAGYAIVKGKLSMEVEYKIEEQKLTAQNHLKIDQFTFGDKIDSPTATKLPVRLAIALLKDRNGVIDINLPISGSLSDPHFSMGGIIIRVIVNLIVKAVTSPFALIGNMFGSGGADLSYIEFKPGLATLTPESKAKLDTLVKALIDRPALKMDIIGRVDPDTDTVGLRQAMLNHKMNALKQKHAPHQAAAETHAETAADTDIAGDTTAAKEPQEITLTDADKAQYMEKVYKDEKFDKPRNMIGFTKSLPVPEMEKLILTNAKVTPDELRNLADQRAQAVRDYLQNVGKIPLDRVFLIAPKLTADGIKDKGKPNRVDFSMK</sequence>
<evidence type="ECO:0000313" key="4">
    <source>
        <dbReference type="Proteomes" id="UP000451565"/>
    </source>
</evidence>
<dbReference type="Gene3D" id="3.30.1330.60">
    <property type="entry name" value="OmpA-like domain"/>
    <property type="match status" value="1"/>
</dbReference>
<feature type="region of interest" description="Disordered" evidence="1">
    <location>
        <begin position="789"/>
        <end position="815"/>
    </location>
</feature>
<accession>A0A843YY15</accession>